<dbReference type="InterPro" id="IPR036097">
    <property type="entry name" value="HisK_dim/P_sf"/>
</dbReference>
<evidence type="ECO:0000256" key="1">
    <source>
        <dbReference type="ARBA" id="ARBA00000085"/>
    </source>
</evidence>
<dbReference type="EC" id="2.7.13.3" evidence="2"/>
<keyword evidence="4 10" id="KW-0808">Transferase</keyword>
<feature type="domain" description="PAC" evidence="9">
    <location>
        <begin position="179"/>
        <end position="234"/>
    </location>
</feature>
<evidence type="ECO:0000256" key="2">
    <source>
        <dbReference type="ARBA" id="ARBA00012438"/>
    </source>
</evidence>
<dbReference type="Proteomes" id="UP000507954">
    <property type="component" value="Unassembled WGS sequence"/>
</dbReference>
<dbReference type="SUPFAM" id="SSF55874">
    <property type="entry name" value="ATPase domain of HSP90 chaperone/DNA topoisomerase II/histidine kinase"/>
    <property type="match status" value="1"/>
</dbReference>
<evidence type="ECO:0000256" key="3">
    <source>
        <dbReference type="ARBA" id="ARBA00022553"/>
    </source>
</evidence>
<dbReference type="PANTHER" id="PTHR43711:SF31">
    <property type="entry name" value="HISTIDINE KINASE"/>
    <property type="match status" value="1"/>
</dbReference>
<reference evidence="10" key="1">
    <citation type="submission" date="2019-06" db="EMBL/GenBank/DDBJ databases">
        <authorList>
            <person name="Le Quere A."/>
            <person name="Colella S."/>
        </authorList>
    </citation>
    <scope>NUCLEOTIDE SEQUENCE</scope>
    <source>
        <strain evidence="10">EmedicaeMD41</strain>
    </source>
</reference>
<protein>
    <recommendedName>
        <fullName evidence="2">histidine kinase</fullName>
        <ecNumber evidence="2">2.7.13.3</ecNumber>
    </recommendedName>
</protein>
<dbReference type="CDD" id="cd16922">
    <property type="entry name" value="HATPase_EvgS-ArcB-TorS-like"/>
    <property type="match status" value="1"/>
</dbReference>
<dbReference type="SMART" id="SM00387">
    <property type="entry name" value="HATPase_c"/>
    <property type="match status" value="1"/>
</dbReference>
<evidence type="ECO:0000259" key="8">
    <source>
        <dbReference type="PROSITE" id="PS50109"/>
    </source>
</evidence>
<gene>
    <name evidence="10" type="ORF">EMEDMD4_90063</name>
</gene>
<dbReference type="InterPro" id="IPR004358">
    <property type="entry name" value="Sig_transdc_His_kin-like_C"/>
</dbReference>
<dbReference type="CDD" id="cd00082">
    <property type="entry name" value="HisKA"/>
    <property type="match status" value="1"/>
</dbReference>
<keyword evidence="5 10" id="KW-0418">Kinase</keyword>
<dbReference type="Pfam" id="PF00512">
    <property type="entry name" value="HisKA"/>
    <property type="match status" value="1"/>
</dbReference>
<keyword evidence="6" id="KW-0902">Two-component regulatory system</keyword>
<keyword evidence="7" id="KW-1133">Transmembrane helix</keyword>
<keyword evidence="3" id="KW-0597">Phosphoprotein</keyword>
<dbReference type="FunFam" id="3.30.565.10:FF:000010">
    <property type="entry name" value="Sensor histidine kinase RcsC"/>
    <property type="match status" value="1"/>
</dbReference>
<organism evidence="10">
    <name type="scientific">Sinorhizobium medicae</name>
    <dbReference type="NCBI Taxonomy" id="110321"/>
    <lineage>
        <taxon>Bacteria</taxon>
        <taxon>Pseudomonadati</taxon>
        <taxon>Pseudomonadota</taxon>
        <taxon>Alphaproteobacteria</taxon>
        <taxon>Hyphomicrobiales</taxon>
        <taxon>Rhizobiaceae</taxon>
        <taxon>Sinorhizobium/Ensifer group</taxon>
        <taxon>Sinorhizobium</taxon>
    </lineage>
</organism>
<dbReference type="InterPro" id="IPR003594">
    <property type="entry name" value="HATPase_dom"/>
</dbReference>
<dbReference type="InterPro" id="IPR050736">
    <property type="entry name" value="Sensor_HK_Regulatory"/>
</dbReference>
<feature type="domain" description="Histidine kinase" evidence="8">
    <location>
        <begin position="252"/>
        <end position="472"/>
    </location>
</feature>
<evidence type="ECO:0000313" key="10">
    <source>
        <dbReference type="EMBL" id="VTZ65571.1"/>
    </source>
</evidence>
<evidence type="ECO:0000256" key="6">
    <source>
        <dbReference type="ARBA" id="ARBA00023012"/>
    </source>
</evidence>
<dbReference type="Gene3D" id="3.30.450.20">
    <property type="entry name" value="PAS domain"/>
    <property type="match status" value="1"/>
</dbReference>
<dbReference type="AlphaFoldDB" id="A0A508X7M2"/>
<comment type="catalytic activity">
    <reaction evidence="1">
        <text>ATP + protein L-histidine = ADP + protein N-phospho-L-histidine.</text>
        <dbReference type="EC" id="2.7.13.3"/>
    </reaction>
</comment>
<keyword evidence="7" id="KW-0812">Transmembrane</keyword>
<evidence type="ECO:0000256" key="5">
    <source>
        <dbReference type="ARBA" id="ARBA00022777"/>
    </source>
</evidence>
<dbReference type="PRINTS" id="PR00344">
    <property type="entry name" value="BCTRLSENSOR"/>
</dbReference>
<evidence type="ECO:0000256" key="7">
    <source>
        <dbReference type="SAM" id="Phobius"/>
    </source>
</evidence>
<dbReference type="InterPro" id="IPR003661">
    <property type="entry name" value="HisK_dim/P_dom"/>
</dbReference>
<evidence type="ECO:0000256" key="4">
    <source>
        <dbReference type="ARBA" id="ARBA00022679"/>
    </source>
</evidence>
<dbReference type="InterPro" id="IPR036890">
    <property type="entry name" value="HATPase_C_sf"/>
</dbReference>
<feature type="transmembrane region" description="Helical" evidence="7">
    <location>
        <begin position="43"/>
        <end position="62"/>
    </location>
</feature>
<dbReference type="PROSITE" id="PS50113">
    <property type="entry name" value="PAC"/>
    <property type="match status" value="1"/>
</dbReference>
<dbReference type="PANTHER" id="PTHR43711">
    <property type="entry name" value="TWO-COMPONENT HISTIDINE KINASE"/>
    <property type="match status" value="1"/>
</dbReference>
<dbReference type="Gene3D" id="3.30.565.10">
    <property type="entry name" value="Histidine kinase-like ATPase, C-terminal domain"/>
    <property type="match status" value="1"/>
</dbReference>
<evidence type="ECO:0000259" key="9">
    <source>
        <dbReference type="PROSITE" id="PS50113"/>
    </source>
</evidence>
<dbReference type="SMART" id="SM00388">
    <property type="entry name" value="HisKA"/>
    <property type="match status" value="1"/>
</dbReference>
<name>A0A508X7M2_9HYPH</name>
<dbReference type="InterPro" id="IPR000700">
    <property type="entry name" value="PAS-assoc_C"/>
</dbReference>
<keyword evidence="7" id="KW-0472">Membrane</keyword>
<dbReference type="PROSITE" id="PS50109">
    <property type="entry name" value="HIS_KIN"/>
    <property type="match status" value="1"/>
</dbReference>
<dbReference type="EMBL" id="CABFNB010000161">
    <property type="protein sequence ID" value="VTZ65571.1"/>
    <property type="molecule type" value="Genomic_DNA"/>
</dbReference>
<sequence length="531" mass="56698">MGLLRDMAGKWLSLVDDAAAPWLPRSVLAPAIVRHDFRRLRTVAAVSLTALPIIPLALTLALPVSAALPAGAALWASASLLAAAAAISGGRAEPIVAEVEVAPAPGLPDLDTAYDLFAGLVTVHDIRGHVRSVHGRDASEYLKLMRDPQGRGFIEQIHVSDRIAFLRAIDSLRLDSERTAVDIRLERTSADGPQFAHFYCEMTPLRDAEGNLLAIVAQSRDVSEGARLQAEAAARAAHAESANDAKTRFLAAVSHELRTPLNAILGFSDVLAGEYFGKLENDRQREYVSLIHQSGTHLLSVVNTMLDMSKIEAGRYELLREPFRVAEAIAACEAMLSHQAREKGVRLASRVTRSVGEINADQRAVQQILINLVGNAIKFTDRGGLVTVDAAREGALLKLTVSDTGIGIAADKLKMLGQPFVQIQNDYTRRYEGTGLGLSLVKGLAELHGGDVSIRSAEGEGTEVVVSIPCDVSRIAGAECARVPVTVEFPPRLTLRGDGKSDVGEPAVVEALRKGEMGREGGHGTAQAKTA</sequence>
<dbReference type="Pfam" id="PF02518">
    <property type="entry name" value="HATPase_c"/>
    <property type="match status" value="1"/>
</dbReference>
<dbReference type="Gene3D" id="1.10.287.130">
    <property type="match status" value="1"/>
</dbReference>
<dbReference type="GO" id="GO:0000155">
    <property type="term" value="F:phosphorelay sensor kinase activity"/>
    <property type="evidence" value="ECO:0007669"/>
    <property type="project" value="InterPro"/>
</dbReference>
<accession>A0A508X7M2</accession>
<dbReference type="SUPFAM" id="SSF47384">
    <property type="entry name" value="Homodimeric domain of signal transducing histidine kinase"/>
    <property type="match status" value="1"/>
</dbReference>
<proteinExistence type="predicted"/>
<dbReference type="InterPro" id="IPR005467">
    <property type="entry name" value="His_kinase_dom"/>
</dbReference>